<protein>
    <recommendedName>
        <fullName evidence="9">Amine oxidase</fullName>
        <ecNumber evidence="9">1.4.3.-</ecNumber>
    </recommendedName>
</protein>
<evidence type="ECO:0000256" key="1">
    <source>
        <dbReference type="ARBA" id="ARBA00001974"/>
    </source>
</evidence>
<gene>
    <name evidence="12" type="primary">LOC106469830</name>
</gene>
<evidence type="ECO:0000256" key="7">
    <source>
        <dbReference type="ARBA" id="ARBA00049354"/>
    </source>
</evidence>
<keyword evidence="4 9" id="KW-0560">Oxidoreductase</keyword>
<evidence type="ECO:0000259" key="10">
    <source>
        <dbReference type="Pfam" id="PF01593"/>
    </source>
</evidence>
<proteinExistence type="inferred from homology"/>
<evidence type="ECO:0000256" key="6">
    <source>
        <dbReference type="ARBA" id="ARBA00048448"/>
    </source>
</evidence>
<evidence type="ECO:0000256" key="5">
    <source>
        <dbReference type="ARBA" id="ARBA00045409"/>
    </source>
</evidence>
<dbReference type="InterPro" id="IPR002937">
    <property type="entry name" value="Amino_oxidase"/>
</dbReference>
<dbReference type="GeneID" id="106469830"/>
<dbReference type="Gene3D" id="6.10.250.130">
    <property type="match status" value="1"/>
</dbReference>
<organism evidence="11 12">
    <name type="scientific">Limulus polyphemus</name>
    <name type="common">Atlantic horseshoe crab</name>
    <dbReference type="NCBI Taxonomy" id="6850"/>
    <lineage>
        <taxon>Eukaryota</taxon>
        <taxon>Metazoa</taxon>
        <taxon>Ecdysozoa</taxon>
        <taxon>Arthropoda</taxon>
        <taxon>Chelicerata</taxon>
        <taxon>Merostomata</taxon>
        <taxon>Xiphosura</taxon>
        <taxon>Limulidae</taxon>
        <taxon>Limulus</taxon>
    </lineage>
</organism>
<dbReference type="RefSeq" id="XP_013785796.1">
    <property type="nucleotide sequence ID" value="XM_013930342.2"/>
</dbReference>
<comment type="catalytic activity">
    <reaction evidence="7">
        <text>benzylamine + O2 + H2O = benzaldehyde + H2O2 + NH4(+)</text>
        <dbReference type="Rhea" id="RHEA:59424"/>
        <dbReference type="ChEBI" id="CHEBI:15377"/>
        <dbReference type="ChEBI" id="CHEBI:15379"/>
        <dbReference type="ChEBI" id="CHEBI:16240"/>
        <dbReference type="ChEBI" id="CHEBI:17169"/>
        <dbReference type="ChEBI" id="CHEBI:28938"/>
        <dbReference type="ChEBI" id="CHEBI:225238"/>
    </reaction>
    <physiologicalReaction direction="left-to-right" evidence="7">
        <dbReference type="Rhea" id="RHEA:59425"/>
    </physiologicalReaction>
</comment>
<dbReference type="InterPro" id="IPR001613">
    <property type="entry name" value="Flavin_amine_oxidase"/>
</dbReference>
<feature type="domain" description="Amine oxidase" evidence="10">
    <location>
        <begin position="1"/>
        <end position="224"/>
    </location>
</feature>
<keyword evidence="9" id="KW-1133">Transmembrane helix</keyword>
<dbReference type="PANTHER" id="PTHR43563">
    <property type="entry name" value="AMINE OXIDASE"/>
    <property type="match status" value="1"/>
</dbReference>
<feature type="transmembrane region" description="Helical" evidence="9">
    <location>
        <begin position="265"/>
        <end position="285"/>
    </location>
</feature>
<keyword evidence="11" id="KW-1185">Reference proteome</keyword>
<evidence type="ECO:0000313" key="12">
    <source>
        <dbReference type="RefSeq" id="XP_013785796.1"/>
    </source>
</evidence>
<keyword evidence="9" id="KW-0285">Flavoprotein</keyword>
<evidence type="ECO:0000313" key="11">
    <source>
        <dbReference type="Proteomes" id="UP000694941"/>
    </source>
</evidence>
<comment type="cofactor">
    <cofactor evidence="1 9">
        <name>FAD</name>
        <dbReference type="ChEBI" id="CHEBI:57692"/>
    </cofactor>
</comment>
<dbReference type="Gene3D" id="3.50.50.60">
    <property type="entry name" value="FAD/NAD(P)-binding domain"/>
    <property type="match status" value="1"/>
</dbReference>
<evidence type="ECO:0000256" key="4">
    <source>
        <dbReference type="ARBA" id="ARBA00023002"/>
    </source>
</evidence>
<dbReference type="PRINTS" id="PR00757">
    <property type="entry name" value="AMINEOXDASEF"/>
</dbReference>
<comment type="catalytic activity">
    <reaction evidence="8">
        <text>N-acetylputrescine + O2 + H2O = 4-acetamidobutanal + H2O2 + NH4(+)</text>
        <dbReference type="Rhea" id="RHEA:70283"/>
        <dbReference type="ChEBI" id="CHEBI:7386"/>
        <dbReference type="ChEBI" id="CHEBI:15377"/>
        <dbReference type="ChEBI" id="CHEBI:15379"/>
        <dbReference type="ChEBI" id="CHEBI:16240"/>
        <dbReference type="ChEBI" id="CHEBI:28938"/>
        <dbReference type="ChEBI" id="CHEBI:58263"/>
    </reaction>
    <physiologicalReaction direction="left-to-right" evidence="8">
        <dbReference type="Rhea" id="RHEA:70284"/>
    </physiologicalReaction>
</comment>
<sequence>KVLLNSQVYELKQSDIDVTVTTTDGRSYKAKYLIMAIPLPLQMKLHYDPPLPPLRNQLIQRTPVGCVIKANVYYKKPFWRAKGFNGFLACRDGQLVLGNVLDDCRDNLPLAAVTVFVFADHAIKMQGLSKEERMKIIAQDLAKAYGCDEGLQPVHYEEKNWLGEQYSGGCYVSTYPPGVLSRYGRTIRKPFNLVYFGGTETATSWPGYMNGAVQAGERAAREVLHALGHISYSSIWKEEPEIKEVPAKPFQLSFIERHPPSFRTIISFIGLSTVGCISATCFLLYRYLYKP</sequence>
<evidence type="ECO:0000256" key="9">
    <source>
        <dbReference type="RuleBase" id="RU362067"/>
    </source>
</evidence>
<dbReference type="InterPro" id="IPR036188">
    <property type="entry name" value="FAD/NAD-bd_sf"/>
</dbReference>
<feature type="non-terminal residue" evidence="12">
    <location>
        <position position="1"/>
    </location>
</feature>
<comment type="subcellular location">
    <subcellularLocation>
        <location evidence="2">Mitochondrion outer membrane</location>
        <topology evidence="2">Single-pass type IV membrane protein</topology>
        <orientation evidence="2">Cytoplasmic side</orientation>
    </subcellularLocation>
</comment>
<comment type="similarity">
    <text evidence="3 9">Belongs to the flavin monoamine oxidase family.</text>
</comment>
<dbReference type="SUPFAM" id="SSF51905">
    <property type="entry name" value="FAD/NAD(P)-binding domain"/>
    <property type="match status" value="1"/>
</dbReference>
<dbReference type="InterPro" id="IPR050703">
    <property type="entry name" value="Flavin_MAO"/>
</dbReference>
<name>A0ABM1BNX1_LIMPO</name>
<reference evidence="12" key="1">
    <citation type="submission" date="2025-08" db="UniProtKB">
        <authorList>
            <consortium name="RefSeq"/>
        </authorList>
    </citation>
    <scope>IDENTIFICATION</scope>
    <source>
        <tissue evidence="12">Muscle</tissue>
    </source>
</reference>
<dbReference type="Proteomes" id="UP000694941">
    <property type="component" value="Unplaced"/>
</dbReference>
<dbReference type="SUPFAM" id="SSF54373">
    <property type="entry name" value="FAD-linked reductases, C-terminal domain"/>
    <property type="match status" value="1"/>
</dbReference>
<comment type="function">
    <text evidence="5">Catalyzes the oxidative deamination of primary and some secondary amines such as neurotransmitters, and exogenous amines including the tertiary amine, neurotoxin 1-methyl-4-phenyl-1,2,3,6-tetrahydropyridine (MPTP), with concomitant reduction of oxygen to hydrogen peroxide and participates in the metabolism of neuroactive and vasoactive amines in the central nervous system and peripheral tissues. Preferentially degrades benzylamine and phenylethylamine.</text>
</comment>
<dbReference type="EC" id="1.4.3.-" evidence="9"/>
<keyword evidence="9" id="KW-0274">FAD</keyword>
<dbReference type="PANTHER" id="PTHR43563:SF1">
    <property type="entry name" value="AMINE OXIDASE [FLAVIN-CONTAINING] B"/>
    <property type="match status" value="1"/>
</dbReference>
<keyword evidence="9" id="KW-0812">Transmembrane</keyword>
<keyword evidence="9" id="KW-0472">Membrane</keyword>
<comment type="catalytic activity">
    <reaction evidence="6">
        <text>a secondary aliphatic amine + O2 + H2O = a primary amine + an aldehyde + H2O2</text>
        <dbReference type="Rhea" id="RHEA:26414"/>
        <dbReference type="ChEBI" id="CHEBI:15377"/>
        <dbReference type="ChEBI" id="CHEBI:15379"/>
        <dbReference type="ChEBI" id="CHEBI:16240"/>
        <dbReference type="ChEBI" id="CHEBI:17478"/>
        <dbReference type="ChEBI" id="CHEBI:58855"/>
        <dbReference type="ChEBI" id="CHEBI:65296"/>
        <dbReference type="EC" id="1.4.3.4"/>
    </reaction>
</comment>
<accession>A0ABM1BNX1</accession>
<evidence type="ECO:0000256" key="8">
    <source>
        <dbReference type="ARBA" id="ARBA00049430"/>
    </source>
</evidence>
<evidence type="ECO:0000256" key="3">
    <source>
        <dbReference type="ARBA" id="ARBA00005995"/>
    </source>
</evidence>
<dbReference type="Pfam" id="PF01593">
    <property type="entry name" value="Amino_oxidase"/>
    <property type="match status" value="1"/>
</dbReference>
<evidence type="ECO:0000256" key="2">
    <source>
        <dbReference type="ARBA" id="ARBA00004362"/>
    </source>
</evidence>